<keyword evidence="5 9" id="KW-0812">Transmembrane</keyword>
<feature type="domain" description="POTRA" evidence="11">
    <location>
        <begin position="108"/>
        <end position="176"/>
    </location>
</feature>
<proteinExistence type="inferred from homology"/>
<feature type="compositionally biased region" description="Low complexity" evidence="10">
    <location>
        <begin position="11"/>
        <end position="40"/>
    </location>
</feature>
<evidence type="ECO:0000256" key="3">
    <source>
        <dbReference type="ARBA" id="ARBA00022519"/>
    </source>
</evidence>
<evidence type="ECO:0000256" key="6">
    <source>
        <dbReference type="ARBA" id="ARBA00022989"/>
    </source>
</evidence>
<evidence type="ECO:0000256" key="8">
    <source>
        <dbReference type="ARBA" id="ARBA00023306"/>
    </source>
</evidence>
<dbReference type="EMBL" id="JBHUIX010000009">
    <property type="protein sequence ID" value="MFD2174043.1"/>
    <property type="molecule type" value="Genomic_DNA"/>
</dbReference>
<keyword evidence="4 9" id="KW-0132">Cell division</keyword>
<dbReference type="Proteomes" id="UP001597413">
    <property type="component" value="Unassembled WGS sequence"/>
</dbReference>
<dbReference type="InterPro" id="IPR026579">
    <property type="entry name" value="FtsQ"/>
</dbReference>
<evidence type="ECO:0000256" key="10">
    <source>
        <dbReference type="SAM" id="MobiDB-lite"/>
    </source>
</evidence>
<evidence type="ECO:0000256" key="7">
    <source>
        <dbReference type="ARBA" id="ARBA00023136"/>
    </source>
</evidence>
<reference evidence="13" key="1">
    <citation type="journal article" date="2019" name="Int. J. Syst. Evol. Microbiol.">
        <title>The Global Catalogue of Microorganisms (GCM) 10K type strain sequencing project: providing services to taxonomists for standard genome sequencing and annotation.</title>
        <authorList>
            <consortium name="The Broad Institute Genomics Platform"/>
            <consortium name="The Broad Institute Genome Sequencing Center for Infectious Disease"/>
            <person name="Wu L."/>
            <person name="Ma J."/>
        </authorList>
    </citation>
    <scope>NUCLEOTIDE SEQUENCE [LARGE SCALE GENOMIC DNA]</scope>
    <source>
        <strain evidence="13">CCUG 55131</strain>
    </source>
</reference>
<dbReference type="RefSeq" id="WP_377389086.1">
    <property type="nucleotide sequence ID" value="NZ_JBHUIX010000009.1"/>
</dbReference>
<dbReference type="GO" id="GO:0051301">
    <property type="term" value="P:cell division"/>
    <property type="evidence" value="ECO:0007669"/>
    <property type="project" value="UniProtKB-KW"/>
</dbReference>
<keyword evidence="2 9" id="KW-1003">Cell membrane</keyword>
<keyword evidence="7 9" id="KW-0472">Membrane</keyword>
<keyword evidence="13" id="KW-1185">Reference proteome</keyword>
<comment type="function">
    <text evidence="9">Essential cell division protein.</text>
</comment>
<dbReference type="PANTHER" id="PTHR35851:SF1">
    <property type="entry name" value="CELL DIVISION PROTEIN FTSQ"/>
    <property type="match status" value="1"/>
</dbReference>
<evidence type="ECO:0000256" key="5">
    <source>
        <dbReference type="ARBA" id="ARBA00022692"/>
    </source>
</evidence>
<accession>A0ABW5A9P4</accession>
<dbReference type="HAMAP" id="MF_00911">
    <property type="entry name" value="FtsQ_subfam"/>
    <property type="match status" value="1"/>
</dbReference>
<evidence type="ECO:0000256" key="9">
    <source>
        <dbReference type="HAMAP-Rule" id="MF_00911"/>
    </source>
</evidence>
<organism evidence="12 13">
    <name type="scientific">Rhodobacter lacus</name>
    <dbReference type="NCBI Taxonomy" id="1641972"/>
    <lineage>
        <taxon>Bacteria</taxon>
        <taxon>Pseudomonadati</taxon>
        <taxon>Pseudomonadota</taxon>
        <taxon>Alphaproteobacteria</taxon>
        <taxon>Rhodobacterales</taxon>
        <taxon>Rhodobacter group</taxon>
        <taxon>Rhodobacter</taxon>
    </lineage>
</organism>
<evidence type="ECO:0000256" key="1">
    <source>
        <dbReference type="ARBA" id="ARBA00004370"/>
    </source>
</evidence>
<keyword evidence="8 9" id="KW-0131">Cell cycle</keyword>
<comment type="subcellular location">
    <subcellularLocation>
        <location evidence="9">Cell inner membrane</location>
        <topology evidence="9">Single-pass type II membrane protein</topology>
    </subcellularLocation>
    <subcellularLocation>
        <location evidence="1">Membrane</location>
    </subcellularLocation>
    <text evidence="9">Localizes to the division septum.</text>
</comment>
<evidence type="ECO:0000259" key="11">
    <source>
        <dbReference type="PROSITE" id="PS51779"/>
    </source>
</evidence>
<name>A0ABW5A9P4_9RHOB</name>
<sequence>MRPLSAEPRYPARGPAVPKAKGAGAAPMGFGAAKPQKAARRSAPPSRLAFRLERLWLTPFVRLVTRIGVPVFCVTLGLGLWLGDPGRRAELIERYEILKTQIQNRPEFRLSTLQVEGASAEVEGAVRALLPVGLPASRFAIDLDSYRAAIRRLDAVESVTIVVQSGGTLDVRVTERVPVMLWRTARGIEMLDATGHRTAALTRRDARPDLPLIAGEGADRAVPEALAILAAARPILPRARGLVRVGERRWDLVLDRGQRILLPEENPVRAVERTLALDSAEDLLARDFTQLDLRTEARPTIRLSAAALTALHDARTLSTSAKATP</sequence>
<gene>
    <name evidence="9" type="primary">ftsQ</name>
    <name evidence="12" type="ORF">ACFSM0_08075</name>
</gene>
<evidence type="ECO:0000256" key="4">
    <source>
        <dbReference type="ARBA" id="ARBA00022618"/>
    </source>
</evidence>
<evidence type="ECO:0000256" key="2">
    <source>
        <dbReference type="ARBA" id="ARBA00022475"/>
    </source>
</evidence>
<keyword evidence="3 9" id="KW-0997">Cell inner membrane</keyword>
<comment type="similarity">
    <text evidence="9">Belongs to the FtsQ/DivIB family. FtsQ subfamily.</text>
</comment>
<dbReference type="PANTHER" id="PTHR35851">
    <property type="entry name" value="CELL DIVISION PROTEIN FTSQ"/>
    <property type="match status" value="1"/>
</dbReference>
<dbReference type="InterPro" id="IPR034746">
    <property type="entry name" value="POTRA"/>
</dbReference>
<comment type="caution">
    <text evidence="12">The sequence shown here is derived from an EMBL/GenBank/DDBJ whole genome shotgun (WGS) entry which is preliminary data.</text>
</comment>
<protein>
    <recommendedName>
        <fullName evidence="9">Cell division protein FtsQ</fullName>
    </recommendedName>
</protein>
<keyword evidence="6 9" id="KW-1133">Transmembrane helix</keyword>
<evidence type="ECO:0000313" key="13">
    <source>
        <dbReference type="Proteomes" id="UP001597413"/>
    </source>
</evidence>
<feature type="region of interest" description="Disordered" evidence="10">
    <location>
        <begin position="1"/>
        <end position="40"/>
    </location>
</feature>
<dbReference type="InterPro" id="IPR005548">
    <property type="entry name" value="Cell_div_FtsQ/DivIB_C"/>
</dbReference>
<dbReference type="PROSITE" id="PS51779">
    <property type="entry name" value="POTRA"/>
    <property type="match status" value="1"/>
</dbReference>
<dbReference type="Pfam" id="PF03799">
    <property type="entry name" value="FtsQ_DivIB_C"/>
    <property type="match status" value="1"/>
</dbReference>
<evidence type="ECO:0000313" key="12">
    <source>
        <dbReference type="EMBL" id="MFD2174043.1"/>
    </source>
</evidence>